<dbReference type="GO" id="GO:0044295">
    <property type="term" value="C:axonal growth cone"/>
    <property type="evidence" value="ECO:0007669"/>
    <property type="project" value="TreeGrafter"/>
</dbReference>
<evidence type="ECO:0000256" key="4">
    <source>
        <dbReference type="ARBA" id="ARBA00004489"/>
    </source>
</evidence>
<gene>
    <name evidence="16" type="ORF">chiPu_0000608</name>
</gene>
<evidence type="ECO:0000256" key="3">
    <source>
        <dbReference type="ARBA" id="ARBA00004486"/>
    </source>
</evidence>
<dbReference type="GO" id="GO:2001224">
    <property type="term" value="P:positive regulation of neuron migration"/>
    <property type="evidence" value="ECO:0007669"/>
    <property type="project" value="TreeGrafter"/>
</dbReference>
<keyword evidence="12" id="KW-0206">Cytoskeleton</keyword>
<dbReference type="OrthoDB" id="6111338at2759"/>
<evidence type="ECO:0000256" key="8">
    <source>
        <dbReference type="ARBA" id="ARBA00017666"/>
    </source>
</evidence>
<dbReference type="Proteomes" id="UP000287033">
    <property type="component" value="Unassembled WGS sequence"/>
</dbReference>
<dbReference type="PROSITE" id="PS51082">
    <property type="entry name" value="WH2"/>
    <property type="match status" value="1"/>
</dbReference>
<dbReference type="GO" id="GO:0003779">
    <property type="term" value="F:actin binding"/>
    <property type="evidence" value="ECO:0007669"/>
    <property type="project" value="InterPro"/>
</dbReference>
<evidence type="ECO:0000256" key="7">
    <source>
        <dbReference type="ARBA" id="ARBA00010041"/>
    </source>
</evidence>
<keyword evidence="10" id="KW-0963">Cytoplasm</keyword>
<feature type="region of interest" description="Disordered" evidence="14">
    <location>
        <begin position="174"/>
        <end position="195"/>
    </location>
</feature>
<reference evidence="16 17" key="1">
    <citation type="journal article" date="2018" name="Nat. Ecol. Evol.">
        <title>Shark genomes provide insights into elasmobranch evolution and the origin of vertebrates.</title>
        <authorList>
            <person name="Hara Y"/>
            <person name="Yamaguchi K"/>
            <person name="Onimaru K"/>
            <person name="Kadota M"/>
            <person name="Koyanagi M"/>
            <person name="Keeley SD"/>
            <person name="Tatsumi K"/>
            <person name="Tanaka K"/>
            <person name="Motone F"/>
            <person name="Kageyama Y"/>
            <person name="Nozu R"/>
            <person name="Adachi N"/>
            <person name="Nishimura O"/>
            <person name="Nakagawa R"/>
            <person name="Tanegashima C"/>
            <person name="Kiyatake I"/>
            <person name="Matsumoto R"/>
            <person name="Murakumo K"/>
            <person name="Nishida K"/>
            <person name="Terakita A"/>
            <person name="Kuratani S"/>
            <person name="Sato K"/>
            <person name="Hyodo S Kuraku.S."/>
        </authorList>
    </citation>
    <scope>NUCLEOTIDE SEQUENCE [LARGE SCALE GENOMIC DNA]</scope>
</reference>
<dbReference type="GO" id="GO:0005856">
    <property type="term" value="C:cytoskeleton"/>
    <property type="evidence" value="ECO:0007669"/>
    <property type="project" value="UniProtKB-SubCell"/>
</dbReference>
<comment type="similarity">
    <text evidence="7">Belongs to the shootin family.</text>
</comment>
<dbReference type="Gene3D" id="1.20.5.1160">
    <property type="entry name" value="Vasodilator-stimulated phosphoprotein"/>
    <property type="match status" value="1"/>
</dbReference>
<evidence type="ECO:0000256" key="10">
    <source>
        <dbReference type="ARBA" id="ARBA00022490"/>
    </source>
</evidence>
<evidence type="ECO:0000256" key="12">
    <source>
        <dbReference type="ARBA" id="ARBA00023212"/>
    </source>
</evidence>
<dbReference type="GO" id="GO:0030027">
    <property type="term" value="C:lamellipodium"/>
    <property type="evidence" value="ECO:0007669"/>
    <property type="project" value="UniProtKB-SubCell"/>
</dbReference>
<dbReference type="GO" id="GO:0043204">
    <property type="term" value="C:perikaryon"/>
    <property type="evidence" value="ECO:0007669"/>
    <property type="project" value="UniProtKB-SubCell"/>
</dbReference>
<evidence type="ECO:0000259" key="15">
    <source>
        <dbReference type="PROSITE" id="PS51082"/>
    </source>
</evidence>
<evidence type="ECO:0000313" key="17">
    <source>
        <dbReference type="Proteomes" id="UP000287033"/>
    </source>
</evidence>
<dbReference type="GO" id="GO:0030175">
    <property type="term" value="C:filopodium"/>
    <property type="evidence" value="ECO:0007669"/>
    <property type="project" value="UniProtKB-SubCell"/>
</dbReference>
<evidence type="ECO:0000256" key="11">
    <source>
        <dbReference type="ARBA" id="ARBA00023054"/>
    </source>
</evidence>
<sequence>MAEFTMLQKEEQRNIDLAAEIDKQNQLLAKYNKVSILALEEYEDLEKSLDLEKDLRKEAETFAHEMLLEQKKLKRQSQILIQTMVPNEQLMKALDDLAIVTETIEEERILHEKKLKEMQEQLDDCTLKKELNSLMKQLELLKEDKEELELKCQNYSQQVKDLKHTIDELQKQIQQAEKSTLSLPPPPPMPSPSSSPLKNLMKIICKGQKTSNLSGVGKALPEEAGKPLEDLKKQAVDEMMERIKKGVHLRKVDHTNRTRLNKNEPPEENALQELRGMLKSSKVGTLTTITQVTEENELERVLRHRKAAAETNASGKFSINSVYNP</sequence>
<dbReference type="InterPro" id="IPR003124">
    <property type="entry name" value="WH2_dom"/>
</dbReference>
<evidence type="ECO:0000256" key="13">
    <source>
        <dbReference type="ARBA" id="ARBA00023273"/>
    </source>
</evidence>
<dbReference type="OMA" id="XSILAVE"/>
<comment type="subcellular location">
    <subcellularLocation>
        <location evidence="4">Cell projection</location>
        <location evidence="4">Axon</location>
    </subcellularLocation>
    <subcellularLocation>
        <location evidence="3">Cell projection</location>
        <location evidence="3">Filopodium</location>
    </subcellularLocation>
    <subcellularLocation>
        <location evidence="6">Cell projection</location>
        <location evidence="6">Growth cone</location>
    </subcellularLocation>
    <subcellularLocation>
        <location evidence="5">Cell projection</location>
        <location evidence="5">Lamellipodium</location>
    </subcellularLocation>
    <subcellularLocation>
        <location evidence="1">Cytoplasm</location>
        <location evidence="1">Cytoskeleton</location>
    </subcellularLocation>
    <subcellularLocation>
        <location evidence="2">Perikaryon</location>
    </subcellularLocation>
</comment>
<feature type="domain" description="WH2" evidence="15">
    <location>
        <begin position="235"/>
        <end position="252"/>
    </location>
</feature>
<feature type="compositionally biased region" description="Pro residues" evidence="14">
    <location>
        <begin position="183"/>
        <end position="193"/>
    </location>
</feature>
<evidence type="ECO:0000256" key="6">
    <source>
        <dbReference type="ARBA" id="ARBA00004624"/>
    </source>
</evidence>
<dbReference type="InterPro" id="IPR024849">
    <property type="entry name" value="Shootin-1"/>
</dbReference>
<organism evidence="16 17">
    <name type="scientific">Chiloscyllium punctatum</name>
    <name type="common">Brownbanded bambooshark</name>
    <name type="synonym">Hemiscyllium punctatum</name>
    <dbReference type="NCBI Taxonomy" id="137246"/>
    <lineage>
        <taxon>Eukaryota</taxon>
        <taxon>Metazoa</taxon>
        <taxon>Chordata</taxon>
        <taxon>Craniata</taxon>
        <taxon>Vertebrata</taxon>
        <taxon>Chondrichthyes</taxon>
        <taxon>Elasmobranchii</taxon>
        <taxon>Galeomorphii</taxon>
        <taxon>Galeoidea</taxon>
        <taxon>Orectolobiformes</taxon>
        <taxon>Hemiscylliidae</taxon>
        <taxon>Chiloscyllium</taxon>
    </lineage>
</organism>
<keyword evidence="9" id="KW-0217">Developmental protein</keyword>
<evidence type="ECO:0000256" key="1">
    <source>
        <dbReference type="ARBA" id="ARBA00004245"/>
    </source>
</evidence>
<evidence type="ECO:0000256" key="14">
    <source>
        <dbReference type="SAM" id="MobiDB-lite"/>
    </source>
</evidence>
<protein>
    <recommendedName>
        <fullName evidence="8">Shootin-1</fullName>
    </recommendedName>
</protein>
<evidence type="ECO:0000256" key="5">
    <source>
        <dbReference type="ARBA" id="ARBA00004510"/>
    </source>
</evidence>
<dbReference type="GO" id="GO:0005737">
    <property type="term" value="C:cytoplasm"/>
    <property type="evidence" value="ECO:0007669"/>
    <property type="project" value="TreeGrafter"/>
</dbReference>
<dbReference type="STRING" id="137246.A0A401RVS7"/>
<dbReference type="PANTHER" id="PTHR46606">
    <property type="entry name" value="SHOOTIN-1"/>
    <property type="match status" value="1"/>
</dbReference>
<evidence type="ECO:0000256" key="2">
    <source>
        <dbReference type="ARBA" id="ARBA00004484"/>
    </source>
</evidence>
<comment type="caution">
    <text evidence="16">The sequence shown here is derived from an EMBL/GenBank/DDBJ whole genome shotgun (WGS) entry which is preliminary data.</text>
</comment>
<keyword evidence="13" id="KW-0966">Cell projection</keyword>
<dbReference type="PANTHER" id="PTHR46606:SF3">
    <property type="entry name" value="SHOOTIN-1"/>
    <property type="match status" value="1"/>
</dbReference>
<proteinExistence type="inferred from homology"/>
<name>A0A401RVS7_CHIPU</name>
<dbReference type="EMBL" id="BEZZ01000008">
    <property type="protein sequence ID" value="GCC22223.1"/>
    <property type="molecule type" value="Genomic_DNA"/>
</dbReference>
<dbReference type="AlphaFoldDB" id="A0A401RVS7"/>
<keyword evidence="11" id="KW-0175">Coiled coil</keyword>
<keyword evidence="17" id="KW-1185">Reference proteome</keyword>
<evidence type="ECO:0000256" key="9">
    <source>
        <dbReference type="ARBA" id="ARBA00022473"/>
    </source>
</evidence>
<evidence type="ECO:0000313" key="16">
    <source>
        <dbReference type="EMBL" id="GCC22223.1"/>
    </source>
</evidence>
<dbReference type="GO" id="GO:0048812">
    <property type="term" value="P:neuron projection morphogenesis"/>
    <property type="evidence" value="ECO:0007669"/>
    <property type="project" value="TreeGrafter"/>
</dbReference>
<accession>A0A401RVS7</accession>